<evidence type="ECO:0000256" key="1">
    <source>
        <dbReference type="SAM" id="MobiDB-lite"/>
    </source>
</evidence>
<dbReference type="Proteomes" id="UP000327143">
    <property type="component" value="Chromosome"/>
</dbReference>
<organism evidence="3 4">
    <name type="scientific">Streptomyces viridosporus T7A</name>
    <dbReference type="NCBI Taxonomy" id="665577"/>
    <lineage>
        <taxon>Bacteria</taxon>
        <taxon>Bacillati</taxon>
        <taxon>Actinomycetota</taxon>
        <taxon>Actinomycetes</taxon>
        <taxon>Kitasatosporales</taxon>
        <taxon>Streptomycetaceae</taxon>
        <taxon>Streptomyces</taxon>
    </lineage>
</organism>
<evidence type="ECO:0000313" key="4">
    <source>
        <dbReference type="Proteomes" id="UP000327143"/>
    </source>
</evidence>
<proteinExistence type="predicted"/>
<evidence type="ECO:0000259" key="2">
    <source>
        <dbReference type="Pfam" id="PF13546"/>
    </source>
</evidence>
<dbReference type="RefSeq" id="WP_078495490.1">
    <property type="nucleotide sequence ID" value="NZ_CP023700.1"/>
</dbReference>
<gene>
    <name evidence="3" type="ORF">CP969_01425</name>
</gene>
<name>A0ABX6A8D2_STRVD</name>
<dbReference type="InterPro" id="IPR038721">
    <property type="entry name" value="IS701-like_DDE_dom"/>
</dbReference>
<feature type="region of interest" description="Disordered" evidence="1">
    <location>
        <begin position="57"/>
        <end position="89"/>
    </location>
</feature>
<sequence length="89" mass="9484">MDRCPAAAADPTATGARTANGFLRGLLLDGQRKSVQPMAEQMRDGNMQAMEPFHFPSLTQRSRPLPVGNTQRKEVLPGSGGGTALRCMG</sequence>
<feature type="domain" description="Transposase IS701-like DDE" evidence="2">
    <location>
        <begin position="16"/>
        <end position="53"/>
    </location>
</feature>
<reference evidence="3 4" key="1">
    <citation type="submission" date="2017-09" db="EMBL/GenBank/DDBJ databases">
        <authorList>
            <person name="Lee N."/>
            <person name="Cho B.-K."/>
        </authorList>
    </citation>
    <scope>NUCLEOTIDE SEQUENCE [LARGE SCALE GENOMIC DNA]</scope>
    <source>
        <strain evidence="3 4">ATCC 39115</strain>
    </source>
</reference>
<accession>A0ABX6A8D2</accession>
<keyword evidence="4" id="KW-1185">Reference proteome</keyword>
<dbReference type="Pfam" id="PF13546">
    <property type="entry name" value="DDE_5"/>
    <property type="match status" value="1"/>
</dbReference>
<dbReference type="EMBL" id="CP023700">
    <property type="protein sequence ID" value="QEU83555.1"/>
    <property type="molecule type" value="Genomic_DNA"/>
</dbReference>
<protein>
    <recommendedName>
        <fullName evidence="2">Transposase IS701-like DDE domain-containing protein</fullName>
    </recommendedName>
</protein>
<evidence type="ECO:0000313" key="3">
    <source>
        <dbReference type="EMBL" id="QEU83555.1"/>
    </source>
</evidence>